<dbReference type="RefSeq" id="WP_349467680.1">
    <property type="nucleotide sequence ID" value="NZ_JBEEWI010000016.1"/>
</dbReference>
<dbReference type="Pfam" id="PF13988">
    <property type="entry name" value="DUF4225"/>
    <property type="match status" value="1"/>
</dbReference>
<protein>
    <submittedName>
        <fullName evidence="2">DUF4225 domain-containing protein</fullName>
    </submittedName>
</protein>
<feature type="transmembrane region" description="Helical" evidence="1">
    <location>
        <begin position="200"/>
        <end position="220"/>
    </location>
</feature>
<reference evidence="2" key="1">
    <citation type="journal article" date="2018" name="Genome Biol.">
        <title>SKESA: strategic k-mer extension for scrupulous assemblies.</title>
        <authorList>
            <person name="Souvorov A."/>
            <person name="Agarwala R."/>
            <person name="Lipman D.J."/>
        </authorList>
    </citation>
    <scope>NUCLEOTIDE SEQUENCE</scope>
    <source>
        <strain evidence="2">Morganella morganii ARLG-3209</strain>
    </source>
</reference>
<feature type="transmembrane region" description="Helical" evidence="1">
    <location>
        <begin position="116"/>
        <end position="135"/>
    </location>
</feature>
<keyword evidence="1" id="KW-0812">Transmembrane</keyword>
<accession>A0AAN5MFX2</accession>
<dbReference type="InterPro" id="IPR025320">
    <property type="entry name" value="DUF4225"/>
</dbReference>
<dbReference type="Proteomes" id="UP000865968">
    <property type="component" value="Unassembled WGS sequence"/>
</dbReference>
<dbReference type="EMBL" id="DACSWI010000002">
    <property type="protein sequence ID" value="HAT3808532.1"/>
    <property type="molecule type" value="Genomic_DNA"/>
</dbReference>
<name>A0AAN5MFX2_MORMO</name>
<evidence type="ECO:0000313" key="2">
    <source>
        <dbReference type="EMBL" id="HAT3808532.1"/>
    </source>
</evidence>
<evidence type="ECO:0000313" key="3">
    <source>
        <dbReference type="Proteomes" id="UP000865968"/>
    </source>
</evidence>
<keyword evidence="1" id="KW-1133">Transmembrane helix</keyword>
<sequence length="271" mass="30436">MDEAIFSMIKDKGRNKSWAETMVFLEAEKLIYEANRVSMFHLSDSFARMDFVKEIKDVVENQFDIARKAKSDEECIQCVRTLRQETEALKEQDWQLRSKAAQLYAKVEFVRENNKIVGYIISAVSVVISGIEAYAGAMMISTMTPIGVLAGAVLVVDGINGITREAINQWQGDMTYSEGIFADAAMEAAEFMGFKAETGFAFYNAISLSAGIYGILGLTLRSGARRLFRWIPTDYYRKVSKMSRPKLAMRIAGFGLKSKVIFDLISIDQND</sequence>
<evidence type="ECO:0000256" key="1">
    <source>
        <dbReference type="SAM" id="Phobius"/>
    </source>
</evidence>
<organism evidence="2 3">
    <name type="scientific">Morganella morganii</name>
    <name type="common">Proteus morganii</name>
    <dbReference type="NCBI Taxonomy" id="582"/>
    <lineage>
        <taxon>Bacteria</taxon>
        <taxon>Pseudomonadati</taxon>
        <taxon>Pseudomonadota</taxon>
        <taxon>Gammaproteobacteria</taxon>
        <taxon>Enterobacterales</taxon>
        <taxon>Morganellaceae</taxon>
        <taxon>Morganella</taxon>
    </lineage>
</organism>
<comment type="caution">
    <text evidence="2">The sequence shown here is derived from an EMBL/GenBank/DDBJ whole genome shotgun (WGS) entry which is preliminary data.</text>
</comment>
<keyword evidence="1" id="KW-0472">Membrane</keyword>
<gene>
    <name evidence="2" type="ORF">I8608_001355</name>
</gene>
<proteinExistence type="predicted"/>
<dbReference type="AlphaFoldDB" id="A0AAN5MFX2"/>
<reference evidence="2" key="2">
    <citation type="submission" date="2020-10" db="EMBL/GenBank/DDBJ databases">
        <authorList>
            <consortium name="NCBI Pathogen Detection Project"/>
        </authorList>
    </citation>
    <scope>NUCLEOTIDE SEQUENCE</scope>
    <source>
        <strain evidence="2">Morganella morganii ARLG-3209</strain>
    </source>
</reference>